<evidence type="ECO:0000256" key="1">
    <source>
        <dbReference type="ARBA" id="ARBA00022679"/>
    </source>
</evidence>
<dbReference type="AlphaFoldDB" id="X1UQN9"/>
<gene>
    <name evidence="2" type="ORF">S12H4_41352</name>
</gene>
<dbReference type="Pfam" id="PF02515">
    <property type="entry name" value="CoA_transf_3"/>
    <property type="match status" value="1"/>
</dbReference>
<dbReference type="InterPro" id="IPR003673">
    <property type="entry name" value="CoA-Trfase_fam_III"/>
</dbReference>
<dbReference type="SUPFAM" id="SSF89796">
    <property type="entry name" value="CoA-transferase family III (CaiB/BaiF)"/>
    <property type="match status" value="1"/>
</dbReference>
<protein>
    <recommendedName>
        <fullName evidence="3">CoA transferase</fullName>
    </recommendedName>
</protein>
<dbReference type="PANTHER" id="PTHR48228:SF6">
    <property type="entry name" value="L-CARNITINE COA-TRANSFERASE"/>
    <property type="match status" value="1"/>
</dbReference>
<dbReference type="Gene3D" id="3.40.50.10540">
    <property type="entry name" value="Crotonobetainyl-coa:carnitine coa-transferase, domain 1"/>
    <property type="match status" value="1"/>
</dbReference>
<dbReference type="InterPro" id="IPR050509">
    <property type="entry name" value="CoA-transferase_III"/>
</dbReference>
<comment type="caution">
    <text evidence="2">The sequence shown here is derived from an EMBL/GenBank/DDBJ whole genome shotgun (WGS) entry which is preliminary data.</text>
</comment>
<dbReference type="EMBL" id="BARW01025194">
    <property type="protein sequence ID" value="GAJ05917.1"/>
    <property type="molecule type" value="Genomic_DNA"/>
</dbReference>
<accession>X1UQN9</accession>
<proteinExistence type="predicted"/>
<dbReference type="InterPro" id="IPR023606">
    <property type="entry name" value="CoA-Trfase_III_dom_1_sf"/>
</dbReference>
<dbReference type="PANTHER" id="PTHR48228">
    <property type="entry name" value="SUCCINYL-COA--D-CITRAMALATE COA-TRANSFERASE"/>
    <property type="match status" value="1"/>
</dbReference>
<evidence type="ECO:0000313" key="2">
    <source>
        <dbReference type="EMBL" id="GAJ05917.1"/>
    </source>
</evidence>
<name>X1UQN9_9ZZZZ</name>
<dbReference type="GO" id="GO:0016740">
    <property type="term" value="F:transferase activity"/>
    <property type="evidence" value="ECO:0007669"/>
    <property type="project" value="UniProtKB-KW"/>
</dbReference>
<reference evidence="2" key="1">
    <citation type="journal article" date="2014" name="Front. Microbiol.">
        <title>High frequency of phylogenetically diverse reductive dehalogenase-homologous genes in deep subseafloor sedimentary metagenomes.</title>
        <authorList>
            <person name="Kawai M."/>
            <person name="Futagami T."/>
            <person name="Toyoda A."/>
            <person name="Takaki Y."/>
            <person name="Nishi S."/>
            <person name="Hori S."/>
            <person name="Arai W."/>
            <person name="Tsubouchi T."/>
            <person name="Morono Y."/>
            <person name="Uchiyama I."/>
            <person name="Ito T."/>
            <person name="Fujiyama A."/>
            <person name="Inagaki F."/>
            <person name="Takami H."/>
        </authorList>
    </citation>
    <scope>NUCLEOTIDE SEQUENCE</scope>
    <source>
        <strain evidence="2">Expedition CK06-06</strain>
    </source>
</reference>
<keyword evidence="1" id="KW-0808">Transferase</keyword>
<evidence type="ECO:0008006" key="3">
    <source>
        <dbReference type="Google" id="ProtNLM"/>
    </source>
</evidence>
<sequence>MGMNMQPQQPLNEFIEKHRAPEQYNDLPLKDVRIIDMATVMAAPYAATILGDYGAEVIKVENPANPDAIRSWGVIEQKNIHPFWAVFGRNKFPVTLNLKQPEGKEIFRRLIRSADVLIENMRPGAMEKLGIGRMDLLQANPGLIIGTVSGYGQTGPYSGRPGFGTLAEGFSGFTYLNAQPDGPPTNAPMALADFITGVHLGLAVLIALRQQKRGEYGGQRIDISLYEPLFNWLGADFLTSQ</sequence>
<feature type="non-terminal residue" evidence="2">
    <location>
        <position position="241"/>
    </location>
</feature>
<organism evidence="2">
    <name type="scientific">marine sediment metagenome</name>
    <dbReference type="NCBI Taxonomy" id="412755"/>
    <lineage>
        <taxon>unclassified sequences</taxon>
        <taxon>metagenomes</taxon>
        <taxon>ecological metagenomes</taxon>
    </lineage>
</organism>